<feature type="transmembrane region" description="Helical" evidence="6">
    <location>
        <begin position="459"/>
        <end position="475"/>
    </location>
</feature>
<organism evidence="8 9">
    <name type="scientific">Salvia divinorum</name>
    <name type="common">Maria pastora</name>
    <name type="synonym">Diviner's sage</name>
    <dbReference type="NCBI Taxonomy" id="28513"/>
    <lineage>
        <taxon>Eukaryota</taxon>
        <taxon>Viridiplantae</taxon>
        <taxon>Streptophyta</taxon>
        <taxon>Embryophyta</taxon>
        <taxon>Tracheophyta</taxon>
        <taxon>Spermatophyta</taxon>
        <taxon>Magnoliopsida</taxon>
        <taxon>eudicotyledons</taxon>
        <taxon>Gunneridae</taxon>
        <taxon>Pentapetalae</taxon>
        <taxon>asterids</taxon>
        <taxon>lamiids</taxon>
        <taxon>Lamiales</taxon>
        <taxon>Lamiaceae</taxon>
        <taxon>Nepetoideae</taxon>
        <taxon>Mentheae</taxon>
        <taxon>Salviinae</taxon>
        <taxon>Salvia</taxon>
        <taxon>Salvia subgen. Calosphace</taxon>
    </lineage>
</organism>
<protein>
    <submittedName>
        <fullName evidence="8">Myosin-binding protein 7-like</fullName>
    </submittedName>
</protein>
<dbReference type="PANTHER" id="PTHR31422">
    <property type="entry name" value="BNAANNG28530D PROTEIN"/>
    <property type="match status" value="1"/>
</dbReference>
<keyword evidence="5" id="KW-0175">Coiled coil</keyword>
<keyword evidence="2 6" id="KW-0812">Transmembrane</keyword>
<dbReference type="PANTHER" id="PTHR31422:SF0">
    <property type="entry name" value="MYOSIN-BINDING PROTEIN 7"/>
    <property type="match status" value="1"/>
</dbReference>
<keyword evidence="4 6" id="KW-0472">Membrane</keyword>
<keyword evidence="9" id="KW-1185">Reference proteome</keyword>
<dbReference type="AlphaFoldDB" id="A0ABD1IC69"/>
<dbReference type="GO" id="GO:0016020">
    <property type="term" value="C:membrane"/>
    <property type="evidence" value="ECO:0007669"/>
    <property type="project" value="UniProtKB-SubCell"/>
</dbReference>
<name>A0ABD1IC69_SALDI</name>
<dbReference type="GO" id="GO:0080115">
    <property type="term" value="F:myosin XI tail binding"/>
    <property type="evidence" value="ECO:0007669"/>
    <property type="project" value="UniProtKB-ARBA"/>
</dbReference>
<evidence type="ECO:0000256" key="4">
    <source>
        <dbReference type="ARBA" id="ARBA00023136"/>
    </source>
</evidence>
<accession>A0ABD1IC69</accession>
<evidence type="ECO:0000256" key="3">
    <source>
        <dbReference type="ARBA" id="ARBA00022989"/>
    </source>
</evidence>
<dbReference type="Proteomes" id="UP001567538">
    <property type="component" value="Unassembled WGS sequence"/>
</dbReference>
<evidence type="ECO:0000256" key="2">
    <source>
        <dbReference type="ARBA" id="ARBA00022692"/>
    </source>
</evidence>
<dbReference type="Pfam" id="PF04576">
    <property type="entry name" value="Zein-binding"/>
    <property type="match status" value="1"/>
</dbReference>
<evidence type="ECO:0000259" key="7">
    <source>
        <dbReference type="PROSITE" id="PS51775"/>
    </source>
</evidence>
<dbReference type="PROSITE" id="PS51775">
    <property type="entry name" value="GTD_BINDING"/>
    <property type="match status" value="1"/>
</dbReference>
<feature type="domain" description="GTD-binding" evidence="7">
    <location>
        <begin position="68"/>
        <end position="166"/>
    </location>
</feature>
<dbReference type="InterPro" id="IPR007656">
    <property type="entry name" value="GTD-bd"/>
</dbReference>
<evidence type="ECO:0000313" key="9">
    <source>
        <dbReference type="Proteomes" id="UP001567538"/>
    </source>
</evidence>
<gene>
    <name evidence="8" type="ORF">AAHA92_01741</name>
</gene>
<sequence>MEFDDSRESVSHVQCCDCGCSTCSTTDTALSKSCLRSVKRKYDDVEDEHEFTVPGLVVPQNARVEVENECVALRETVSSQQETIQDLIMELDEERNASSSAANEAMSMILRLQREKAEVQMEARQFKRFAEEKMAHDQQEALALEDLLYKREEIIQSLTCEIQDLKHKLLSFGLTESEVDGDKVAGHNSSMAENLEGQYEFPAYEVYPSLKCNIHESQGYPDDDDETADIEKYPFGETPCSRYELKDFENRLNEFEQSPRTIEPDREYFGTKNILEKVIVGPSPRLGNHLRKSSTDSSNSQFGMVKEMSPDFATNSPKFGSSFKKTTFSHLDMNPNLRKVDSASEVGSDVNDRVYTIDSIHRGSGVMERKASIGSVYDDYTKSPQDSLDHSDVTNLEMQKLYARLQALEADRESMRQALISVGTDKAQLVLLKEIAENLCKEMAPAKAMPIQKKPATRSFSFISLFKWVISLLFWRRKARRSRYMFGKSAKNEGLLMLLDKGPRIGQRRVVSTVNIRN</sequence>
<feature type="coiled-coil region" evidence="5">
    <location>
        <begin position="77"/>
        <end position="122"/>
    </location>
</feature>
<keyword evidence="3 6" id="KW-1133">Transmembrane helix</keyword>
<evidence type="ECO:0000256" key="1">
    <source>
        <dbReference type="ARBA" id="ARBA00004370"/>
    </source>
</evidence>
<evidence type="ECO:0000256" key="6">
    <source>
        <dbReference type="SAM" id="Phobius"/>
    </source>
</evidence>
<evidence type="ECO:0000313" key="8">
    <source>
        <dbReference type="EMBL" id="KAL1566097.1"/>
    </source>
</evidence>
<reference evidence="8 9" key="1">
    <citation type="submission" date="2024-06" db="EMBL/GenBank/DDBJ databases">
        <title>A chromosome level genome sequence of Diviner's sage (Salvia divinorum).</title>
        <authorList>
            <person name="Ford S.A."/>
            <person name="Ro D.-K."/>
            <person name="Ness R.W."/>
            <person name="Phillips M.A."/>
        </authorList>
    </citation>
    <scope>NUCLEOTIDE SEQUENCE [LARGE SCALE GENOMIC DNA]</scope>
    <source>
        <strain evidence="8">SAF-2024a</strain>
        <tissue evidence="8">Leaf</tissue>
    </source>
</reference>
<evidence type="ECO:0000256" key="5">
    <source>
        <dbReference type="SAM" id="Coils"/>
    </source>
</evidence>
<comment type="caution">
    <text evidence="8">The sequence shown here is derived from an EMBL/GenBank/DDBJ whole genome shotgun (WGS) entry which is preliminary data.</text>
</comment>
<comment type="subcellular location">
    <subcellularLocation>
        <location evidence="1">Membrane</location>
    </subcellularLocation>
</comment>
<proteinExistence type="predicted"/>
<dbReference type="EMBL" id="JBEAFC010000002">
    <property type="protein sequence ID" value="KAL1566097.1"/>
    <property type="molecule type" value="Genomic_DNA"/>
</dbReference>